<protein>
    <recommendedName>
        <fullName evidence="3">Methyltransferase domain-containing protein</fullName>
    </recommendedName>
</protein>
<name>A0A2B7WS37_POLH7</name>
<dbReference type="Proteomes" id="UP000224634">
    <property type="component" value="Unassembled WGS sequence"/>
</dbReference>
<evidence type="ECO:0008006" key="3">
    <source>
        <dbReference type="Google" id="ProtNLM"/>
    </source>
</evidence>
<dbReference type="STRING" id="1447883.A0A2B7WS37"/>
<dbReference type="PANTHER" id="PTHR43591">
    <property type="entry name" value="METHYLTRANSFERASE"/>
    <property type="match status" value="1"/>
</dbReference>
<proteinExistence type="predicted"/>
<dbReference type="GO" id="GO:0008168">
    <property type="term" value="F:methyltransferase activity"/>
    <property type="evidence" value="ECO:0007669"/>
    <property type="project" value="TreeGrafter"/>
</dbReference>
<dbReference type="OrthoDB" id="2013972at2759"/>
<dbReference type="CDD" id="cd02440">
    <property type="entry name" value="AdoMet_MTases"/>
    <property type="match status" value="1"/>
</dbReference>
<dbReference type="Pfam" id="PF13489">
    <property type="entry name" value="Methyltransf_23"/>
    <property type="match status" value="1"/>
</dbReference>
<sequence length="351" mass="39786">MPASETSPTGQALEIDKEIAEKNGCNDEMWISLVLMPKPARIFLNCCRSINTSSIETEALEDPKENGRSYHAYREGRYLLPNDDTELQRLDIHHAMMVTALDGELYLAPIGNAPRRVLDLCTGSGIWAMEFADKFPDCEVSGNDLSPTQPKLVPPNLHFFIDDAEADWVYEDKPFDFIHARYLSGAIRDFPRLIRQAFNCTRSGGWVQFADWDSVLYSDDKSTEGTAFESFNRITLTAFAKAGFNMSPGPSLEQWLTETGFINIKAKKFKLPFAPWGKDRKDKRLGINNFHQIDLGIESTAMAILTRYENWSPQDVQIMAAKSRHDARNPDIHGVFDFFRDPGENNFVLKS</sequence>
<dbReference type="InterPro" id="IPR029063">
    <property type="entry name" value="SAM-dependent_MTases_sf"/>
</dbReference>
<gene>
    <name evidence="1" type="ORF">AJ80_09350</name>
</gene>
<accession>A0A2B7WS37</accession>
<reference evidence="1 2" key="1">
    <citation type="submission" date="2017-10" db="EMBL/GenBank/DDBJ databases">
        <title>Comparative genomics in systemic dimorphic fungi from Ajellomycetaceae.</title>
        <authorList>
            <person name="Munoz J.F."/>
            <person name="Mcewen J.G."/>
            <person name="Clay O.K."/>
            <person name="Cuomo C.A."/>
        </authorList>
    </citation>
    <scope>NUCLEOTIDE SEQUENCE [LARGE SCALE GENOMIC DNA]</scope>
    <source>
        <strain evidence="1 2">UAMH7299</strain>
    </source>
</reference>
<evidence type="ECO:0000313" key="1">
    <source>
        <dbReference type="EMBL" id="PGG99464.1"/>
    </source>
</evidence>
<dbReference type="EMBL" id="PDNA01000270">
    <property type="protein sequence ID" value="PGG99464.1"/>
    <property type="molecule type" value="Genomic_DNA"/>
</dbReference>
<evidence type="ECO:0000313" key="2">
    <source>
        <dbReference type="Proteomes" id="UP000224634"/>
    </source>
</evidence>
<comment type="caution">
    <text evidence="1">The sequence shown here is derived from an EMBL/GenBank/DDBJ whole genome shotgun (WGS) entry which is preliminary data.</text>
</comment>
<dbReference type="AlphaFoldDB" id="A0A2B7WS37"/>
<dbReference type="Gene3D" id="3.40.50.150">
    <property type="entry name" value="Vaccinia Virus protein VP39"/>
    <property type="match status" value="1"/>
</dbReference>
<dbReference type="SUPFAM" id="SSF53335">
    <property type="entry name" value="S-adenosyl-L-methionine-dependent methyltransferases"/>
    <property type="match status" value="1"/>
</dbReference>
<organism evidence="1 2">
    <name type="scientific">Polytolypa hystricis (strain UAMH7299)</name>
    <dbReference type="NCBI Taxonomy" id="1447883"/>
    <lineage>
        <taxon>Eukaryota</taxon>
        <taxon>Fungi</taxon>
        <taxon>Dikarya</taxon>
        <taxon>Ascomycota</taxon>
        <taxon>Pezizomycotina</taxon>
        <taxon>Eurotiomycetes</taxon>
        <taxon>Eurotiomycetidae</taxon>
        <taxon>Onygenales</taxon>
        <taxon>Onygenales incertae sedis</taxon>
        <taxon>Polytolypa</taxon>
    </lineage>
</organism>
<keyword evidence="2" id="KW-1185">Reference proteome</keyword>
<dbReference type="PANTHER" id="PTHR43591:SF10">
    <property type="entry name" value="ABC TRANSMEMBRANE TYPE-1 DOMAIN-CONTAINING PROTEIN-RELATED"/>
    <property type="match status" value="1"/>
</dbReference>